<dbReference type="InterPro" id="IPR005182">
    <property type="entry name" value="YdbS-like_PH"/>
</dbReference>
<reference evidence="3 4" key="1">
    <citation type="submission" date="2018-12" db="EMBL/GenBank/DDBJ databases">
        <title>Genome Sequence of Candidatus Viridilinea halotolerans isolated from saline sulfide-rich spring.</title>
        <authorList>
            <person name="Grouzdev D.S."/>
            <person name="Burganskaya E.I."/>
            <person name="Krutkina M.S."/>
            <person name="Sukhacheva M.V."/>
            <person name="Gorlenko V.M."/>
        </authorList>
    </citation>
    <scope>NUCLEOTIDE SEQUENCE [LARGE SCALE GENOMIC DNA]</scope>
    <source>
        <strain evidence="3">Chok-6</strain>
    </source>
</reference>
<feature type="transmembrane region" description="Helical" evidence="1">
    <location>
        <begin position="347"/>
        <end position="367"/>
    </location>
</feature>
<protein>
    <submittedName>
        <fullName evidence="3">PH domain-containing protein</fullName>
    </submittedName>
</protein>
<evidence type="ECO:0000259" key="2">
    <source>
        <dbReference type="Pfam" id="PF03703"/>
    </source>
</evidence>
<feature type="transmembrane region" description="Helical" evidence="1">
    <location>
        <begin position="141"/>
        <end position="162"/>
    </location>
</feature>
<keyword evidence="1" id="KW-0812">Transmembrane</keyword>
<accession>A0A426U8J3</accession>
<evidence type="ECO:0000313" key="4">
    <source>
        <dbReference type="Proteomes" id="UP000280307"/>
    </source>
</evidence>
<comment type="caution">
    <text evidence="3">The sequence shown here is derived from an EMBL/GenBank/DDBJ whole genome shotgun (WGS) entry which is preliminary data.</text>
</comment>
<keyword evidence="1" id="KW-0472">Membrane</keyword>
<feature type="transmembrane region" description="Helical" evidence="1">
    <location>
        <begin position="71"/>
        <end position="91"/>
    </location>
</feature>
<evidence type="ECO:0000313" key="3">
    <source>
        <dbReference type="EMBL" id="RRR76483.1"/>
    </source>
</evidence>
<gene>
    <name evidence="3" type="ORF">EI684_02945</name>
</gene>
<dbReference type="Proteomes" id="UP000280307">
    <property type="component" value="Unassembled WGS sequence"/>
</dbReference>
<evidence type="ECO:0000256" key="1">
    <source>
        <dbReference type="SAM" id="Phobius"/>
    </source>
</evidence>
<proteinExistence type="predicted"/>
<sequence>MQAQREYRIKLRLLEGEQILYTIGHHAVSGVAALILPVGLLLLIVGLYSYIALGGGFTVSRDLFSAGQLDLFDWLVVGQAVLLGGVWLFLGSVERKSYRATRWSLLIMIVLLIGFLVYRAAGWRLFAPAAVGMQPFGPFALLLIVVALAIAGQVLYILVDLINDQLILTNMRVIYFNGAVLIPYLIEKQVQRDVTLEDIQNVSSRTETYLQHWLRYGTIKVQTANQDAPLIFRAANDAREMQRRIMTERQRLLQNQSERNFDQLIATRVYEDQTPSTTWRYPFRVLVIPRIFRWLLNDNPLVEPAQRSLTWYPHWIFLVRDLTWPLGTLLTVVALMVPLFLFGWADLPLLSAIGILVALICLLWMVYQLEDYRNDRYMLTPTAVIDIDKKPFGPEGRRSASLGNIQTVTLNTTFISNIFGYGDVVMTTAGTGGAFTFYRVPRPREVAATINQAISTYRKGDRDRSLDEALQLLREFHHAQARTGELRH</sequence>
<dbReference type="PANTHER" id="PTHR37938">
    <property type="entry name" value="BLL0215 PROTEIN"/>
    <property type="match status" value="1"/>
</dbReference>
<keyword evidence="1" id="KW-1133">Transmembrane helix</keyword>
<organism evidence="3 4">
    <name type="scientific">Candidatus Viridilinea halotolerans</name>
    <dbReference type="NCBI Taxonomy" id="2491704"/>
    <lineage>
        <taxon>Bacteria</taxon>
        <taxon>Bacillati</taxon>
        <taxon>Chloroflexota</taxon>
        <taxon>Chloroflexia</taxon>
        <taxon>Chloroflexales</taxon>
        <taxon>Chloroflexineae</taxon>
        <taxon>Oscillochloridaceae</taxon>
        <taxon>Candidatus Viridilinea</taxon>
    </lineage>
</organism>
<feature type="transmembrane region" description="Helical" evidence="1">
    <location>
        <begin position="322"/>
        <end position="341"/>
    </location>
</feature>
<dbReference type="Pfam" id="PF03703">
    <property type="entry name" value="bPH_2"/>
    <property type="match status" value="2"/>
</dbReference>
<dbReference type="EMBL" id="RSAS01000117">
    <property type="protein sequence ID" value="RRR76483.1"/>
    <property type="molecule type" value="Genomic_DNA"/>
</dbReference>
<feature type="transmembrane region" description="Helical" evidence="1">
    <location>
        <begin position="20"/>
        <end position="51"/>
    </location>
</feature>
<feature type="domain" description="YdbS-like PH" evidence="2">
    <location>
        <begin position="401"/>
        <end position="450"/>
    </location>
</feature>
<dbReference type="PANTHER" id="PTHR37938:SF1">
    <property type="entry name" value="BLL0215 PROTEIN"/>
    <property type="match status" value="1"/>
</dbReference>
<dbReference type="AlphaFoldDB" id="A0A426U8J3"/>
<feature type="transmembrane region" description="Helical" evidence="1">
    <location>
        <begin position="103"/>
        <end position="121"/>
    </location>
</feature>
<feature type="domain" description="YdbS-like PH" evidence="2">
    <location>
        <begin position="190"/>
        <end position="245"/>
    </location>
</feature>
<name>A0A426U8J3_9CHLR</name>